<dbReference type="InterPro" id="IPR015424">
    <property type="entry name" value="PyrdxlP-dep_Trfase"/>
</dbReference>
<comment type="caution">
    <text evidence="5">Lacks conserved residue(s) required for the propagation of feature annotation.</text>
</comment>
<comment type="function">
    <text evidence="5 6">Catalyzes the cleavage of L-kynurenine (L-Kyn) and L-3-hydroxykynurenine (L-3OHKyn) into anthranilic acid (AA) and 3-hydroxyanthranilic acid (3-OHAA), respectively.</text>
</comment>
<feature type="binding site" evidence="5">
    <location>
        <position position="141"/>
    </location>
    <ligand>
        <name>pyridoxal 5'-phosphate</name>
        <dbReference type="ChEBI" id="CHEBI:597326"/>
    </ligand>
</feature>
<dbReference type="GO" id="GO:0043420">
    <property type="term" value="P:anthranilate metabolic process"/>
    <property type="evidence" value="ECO:0007669"/>
    <property type="project" value="UniProtKB-UniRule"/>
</dbReference>
<accession>A0A2B7YK26</accession>
<sequence length="504" mass="56146">MGDHKSASLWRHQDDEYVYTREYAESLDKEDPLRQFKDQFIIPSKADLTRKTIVVPEGDTTPSPPCIYLCGNSLGLQPKSTRKYIDRFLQTWATKGVLGHFTPHSDEYTPQFLDVDDAASKLMAPVVGALVSEVAVMDTLTTNLHLLMASFYRPTKEKYKIILEGKAFPSDHFAVESQIQHHNLDPKDTMILIEPDDPSNPIFPTEKILKTIDTHASSTALILLPAIQFYTGQYFDIREITAHAHSKGVLIGWDCAHAVGNVDLQLHDWNVDFAAWCNYKYVNSGPGAMAGLFVHERHGVVDMDDQESPYRPRLSGWWGGDKGTRFLMDNKFVPRPGAAGFQISNPSVLDISAVISSLEIFSKATMPALRRKSIELTGFLEHLLLTTPSPSTTTTTTAVTDSSSTAAGSSSHHHPHHRRPFSIITPSNPSERGAQLSLRLEPGLLDGVLERLEAGGIVIDERKPDVVRVASCPLYNSFSDVWEFCRVFLGACEEVGGEREREKR</sequence>
<dbReference type="SUPFAM" id="SSF53383">
    <property type="entry name" value="PLP-dependent transferases"/>
    <property type="match status" value="1"/>
</dbReference>
<comment type="catalytic activity">
    <reaction evidence="5 6">
        <text>L-kynurenine + H2O = anthranilate + L-alanine + H(+)</text>
        <dbReference type="Rhea" id="RHEA:16813"/>
        <dbReference type="ChEBI" id="CHEBI:15377"/>
        <dbReference type="ChEBI" id="CHEBI:15378"/>
        <dbReference type="ChEBI" id="CHEBI:16567"/>
        <dbReference type="ChEBI" id="CHEBI:57959"/>
        <dbReference type="ChEBI" id="CHEBI:57972"/>
        <dbReference type="EC" id="3.7.1.3"/>
    </reaction>
</comment>
<dbReference type="GO" id="GO:0005737">
    <property type="term" value="C:cytoplasm"/>
    <property type="evidence" value="ECO:0007669"/>
    <property type="project" value="UniProtKB-SubCell"/>
</dbReference>
<evidence type="ECO:0000256" key="4">
    <source>
        <dbReference type="ARBA" id="ARBA00022898"/>
    </source>
</evidence>
<comment type="pathway">
    <text evidence="5 6">Cofactor biosynthesis; NAD(+) biosynthesis; quinolinate from L-kynurenine: step 2/3.</text>
</comment>
<dbReference type="Gene3D" id="3.90.1150.10">
    <property type="entry name" value="Aspartate Aminotransferase, domain 1"/>
    <property type="match status" value="1"/>
</dbReference>
<dbReference type="FunFam" id="3.40.640.10:FF:000031">
    <property type="entry name" value="Kynureninase"/>
    <property type="match status" value="1"/>
</dbReference>
<protein>
    <recommendedName>
        <fullName evidence="5 6">Kynureninase</fullName>
        <ecNumber evidence="5 6">3.7.1.3</ecNumber>
    </recommendedName>
    <alternativeName>
        <fullName evidence="5">Biosynthesis of nicotinic acid protein 5</fullName>
    </alternativeName>
    <alternativeName>
        <fullName evidence="5">L-kynurenine hydrolase</fullName>
    </alternativeName>
</protein>
<evidence type="ECO:0000256" key="7">
    <source>
        <dbReference type="SAM" id="MobiDB-lite"/>
    </source>
</evidence>
<dbReference type="InterPro" id="IPR010111">
    <property type="entry name" value="Kynureninase"/>
</dbReference>
<dbReference type="Pfam" id="PF22580">
    <property type="entry name" value="KYNU_C"/>
    <property type="match status" value="1"/>
</dbReference>
<dbReference type="GO" id="GO:0019441">
    <property type="term" value="P:L-tryptophan catabolic process to kynurenine"/>
    <property type="evidence" value="ECO:0007669"/>
    <property type="project" value="TreeGrafter"/>
</dbReference>
<dbReference type="InterPro" id="IPR015422">
    <property type="entry name" value="PyrdxlP-dep_Trfase_small"/>
</dbReference>
<dbReference type="GO" id="GO:0097053">
    <property type="term" value="P:L-kynurenine catabolic process"/>
    <property type="evidence" value="ECO:0007669"/>
    <property type="project" value="UniProtKB-UniRule"/>
</dbReference>
<evidence type="ECO:0000256" key="1">
    <source>
        <dbReference type="ARBA" id="ARBA00022490"/>
    </source>
</evidence>
<keyword evidence="2 5" id="KW-0662">Pyridine nucleotide biosynthesis</keyword>
<comment type="pathway">
    <text evidence="5 6">Amino-acid degradation; L-kynurenine degradation; L-alanine and anthranilate from L-kynurenine: step 1/1.</text>
</comment>
<feature type="binding site" evidence="5">
    <location>
        <position position="254"/>
    </location>
    <ligand>
        <name>pyridoxal 5'-phosphate</name>
        <dbReference type="ChEBI" id="CHEBI:597326"/>
    </ligand>
</feature>
<feature type="binding site" evidence="5">
    <location>
        <position position="317"/>
    </location>
    <ligand>
        <name>pyridoxal 5'-phosphate</name>
        <dbReference type="ChEBI" id="CHEBI:597326"/>
    </ligand>
</feature>
<dbReference type="AlphaFoldDB" id="A0A2B7YK26"/>
<dbReference type="UniPathway" id="UPA00334">
    <property type="reaction ID" value="UER00455"/>
</dbReference>
<keyword evidence="10" id="KW-1185">Reference proteome</keyword>
<feature type="binding site" evidence="5">
    <location>
        <begin position="168"/>
        <end position="171"/>
    </location>
    <ligand>
        <name>pyridoxal 5'-phosphate</name>
        <dbReference type="ChEBI" id="CHEBI:597326"/>
    </ligand>
</feature>
<comment type="subcellular location">
    <subcellularLocation>
        <location evidence="5 6">Cytoplasm</location>
    </subcellularLocation>
</comment>
<reference evidence="9 10" key="1">
    <citation type="submission" date="2017-10" db="EMBL/GenBank/DDBJ databases">
        <title>Comparative genomics in systemic dimorphic fungi from Ajellomycetaceae.</title>
        <authorList>
            <person name="Munoz J.F."/>
            <person name="Mcewen J.G."/>
            <person name="Clay O.K."/>
            <person name="Cuomo C.A."/>
        </authorList>
    </citation>
    <scope>NUCLEOTIDE SEQUENCE [LARGE SCALE GENOMIC DNA]</scope>
    <source>
        <strain evidence="9 10">UAMH7299</strain>
    </source>
</reference>
<dbReference type="GO" id="GO:0034354">
    <property type="term" value="P:'de novo' NAD+ biosynthetic process from L-tryptophan"/>
    <property type="evidence" value="ECO:0007669"/>
    <property type="project" value="UniProtKB-UniRule"/>
</dbReference>
<dbReference type="Pfam" id="PF00266">
    <property type="entry name" value="Aminotran_5"/>
    <property type="match status" value="1"/>
</dbReference>
<name>A0A2B7YK26_POLH7</name>
<keyword evidence="1 5" id="KW-0963">Cytoplasm</keyword>
<evidence type="ECO:0000259" key="8">
    <source>
        <dbReference type="Pfam" id="PF00266"/>
    </source>
</evidence>
<dbReference type="GO" id="GO:0030170">
    <property type="term" value="F:pyridoxal phosphate binding"/>
    <property type="evidence" value="ECO:0007669"/>
    <property type="project" value="UniProtKB-UniRule"/>
</dbReference>
<evidence type="ECO:0000256" key="3">
    <source>
        <dbReference type="ARBA" id="ARBA00022801"/>
    </source>
</evidence>
<dbReference type="PANTHER" id="PTHR14084">
    <property type="entry name" value="KYNURENINASE"/>
    <property type="match status" value="1"/>
</dbReference>
<evidence type="ECO:0000313" key="10">
    <source>
        <dbReference type="Proteomes" id="UP000224634"/>
    </source>
</evidence>
<organism evidence="9 10">
    <name type="scientific">Polytolypa hystricis (strain UAMH7299)</name>
    <dbReference type="NCBI Taxonomy" id="1447883"/>
    <lineage>
        <taxon>Eukaryota</taxon>
        <taxon>Fungi</taxon>
        <taxon>Dikarya</taxon>
        <taxon>Ascomycota</taxon>
        <taxon>Pezizomycotina</taxon>
        <taxon>Eurotiomycetes</taxon>
        <taxon>Eurotiomycetidae</taxon>
        <taxon>Onygenales</taxon>
        <taxon>Onygenales incertae sedis</taxon>
        <taxon>Polytolypa</taxon>
    </lineage>
</organism>
<keyword evidence="3 5" id="KW-0378">Hydrolase</keyword>
<feature type="binding site" evidence="5">
    <location>
        <position position="257"/>
    </location>
    <ligand>
        <name>pyridoxal 5'-phosphate</name>
        <dbReference type="ChEBI" id="CHEBI:597326"/>
    </ligand>
</feature>
<evidence type="ECO:0000256" key="2">
    <source>
        <dbReference type="ARBA" id="ARBA00022642"/>
    </source>
</evidence>
<evidence type="ECO:0000313" key="9">
    <source>
        <dbReference type="EMBL" id="PGH21411.1"/>
    </source>
</evidence>
<gene>
    <name evidence="5" type="primary">BNA5</name>
    <name evidence="9" type="ORF">AJ80_03328</name>
</gene>
<comment type="subunit">
    <text evidence="5 6">Homodimer.</text>
</comment>
<evidence type="ECO:0000256" key="5">
    <source>
        <dbReference type="HAMAP-Rule" id="MF_03017"/>
    </source>
</evidence>
<feature type="domain" description="Aminotransferase class V" evidence="8">
    <location>
        <begin position="206"/>
        <end position="280"/>
    </location>
</feature>
<dbReference type="PIRSF" id="PIRSF038800">
    <property type="entry name" value="KYNU"/>
    <property type="match status" value="1"/>
</dbReference>
<dbReference type="NCBIfam" id="TIGR01814">
    <property type="entry name" value="kynureninase"/>
    <property type="match status" value="1"/>
</dbReference>
<dbReference type="EMBL" id="PDNA01000036">
    <property type="protein sequence ID" value="PGH21411.1"/>
    <property type="molecule type" value="Genomic_DNA"/>
</dbReference>
<dbReference type="Proteomes" id="UP000224634">
    <property type="component" value="Unassembled WGS sequence"/>
</dbReference>
<feature type="compositionally biased region" description="Basic residues" evidence="7">
    <location>
        <begin position="411"/>
        <end position="420"/>
    </location>
</feature>
<dbReference type="OrthoDB" id="5978656at2759"/>
<dbReference type="Gene3D" id="3.40.640.10">
    <property type="entry name" value="Type I PLP-dependent aspartate aminotransferase-like (Major domain)"/>
    <property type="match status" value="1"/>
</dbReference>
<feature type="region of interest" description="Disordered" evidence="7">
    <location>
        <begin position="390"/>
        <end position="433"/>
    </location>
</feature>
<comment type="similarity">
    <text evidence="5 6">Belongs to the kynureninase family.</text>
</comment>
<dbReference type="STRING" id="1447883.A0A2B7YK26"/>
<keyword evidence="4 5" id="KW-0663">Pyridoxal phosphate</keyword>
<feature type="binding site" evidence="5">
    <location>
        <position position="345"/>
    </location>
    <ligand>
        <name>pyridoxal 5'-phosphate</name>
        <dbReference type="ChEBI" id="CHEBI:597326"/>
    </ligand>
</feature>
<evidence type="ECO:0000256" key="6">
    <source>
        <dbReference type="PIRNR" id="PIRNR038800"/>
    </source>
</evidence>
<dbReference type="HAMAP" id="MF_01970">
    <property type="entry name" value="Kynureninase"/>
    <property type="match status" value="1"/>
</dbReference>
<dbReference type="GO" id="GO:0030429">
    <property type="term" value="F:kynureninase activity"/>
    <property type="evidence" value="ECO:0007669"/>
    <property type="project" value="UniProtKB-UniRule"/>
</dbReference>
<dbReference type="EC" id="3.7.1.3" evidence="5 6"/>
<dbReference type="GO" id="GO:0019805">
    <property type="term" value="P:quinolinate biosynthetic process"/>
    <property type="evidence" value="ECO:0007669"/>
    <property type="project" value="UniProtKB-UniRule"/>
</dbReference>
<proteinExistence type="inferred from homology"/>
<dbReference type="InterPro" id="IPR000192">
    <property type="entry name" value="Aminotrans_V_dom"/>
</dbReference>
<comment type="catalytic activity">
    <reaction evidence="6">
        <text>3-hydroxy-L-kynurenine + H2O = 3-hydroxyanthranilate + L-alanine + H(+)</text>
        <dbReference type="Rhea" id="RHEA:25143"/>
        <dbReference type="ChEBI" id="CHEBI:15377"/>
        <dbReference type="ChEBI" id="CHEBI:15378"/>
        <dbReference type="ChEBI" id="CHEBI:36559"/>
        <dbReference type="ChEBI" id="CHEBI:57972"/>
        <dbReference type="ChEBI" id="CHEBI:58125"/>
        <dbReference type="EC" id="3.7.1.3"/>
    </reaction>
</comment>
<dbReference type="InterPro" id="IPR015421">
    <property type="entry name" value="PyrdxlP-dep_Trfase_major"/>
</dbReference>
<feature type="compositionally biased region" description="Low complexity" evidence="7">
    <location>
        <begin position="390"/>
        <end position="410"/>
    </location>
</feature>
<comment type="cofactor">
    <cofactor evidence="5 6">
        <name>pyridoxal 5'-phosphate</name>
        <dbReference type="ChEBI" id="CHEBI:597326"/>
    </cofactor>
</comment>
<feature type="binding site" evidence="5">
    <location>
        <position position="140"/>
    </location>
    <ligand>
        <name>pyridoxal 5'-phosphate</name>
        <dbReference type="ChEBI" id="CHEBI:597326"/>
    </ligand>
</feature>
<dbReference type="UniPathway" id="UPA00253">
    <property type="reaction ID" value="UER00329"/>
</dbReference>
<dbReference type="PANTHER" id="PTHR14084:SF0">
    <property type="entry name" value="KYNURENINASE"/>
    <property type="match status" value="1"/>
</dbReference>
<feature type="binding site" evidence="5">
    <location>
        <position position="279"/>
    </location>
    <ligand>
        <name>pyridoxal 5'-phosphate</name>
        <dbReference type="ChEBI" id="CHEBI:597326"/>
    </ligand>
</feature>
<feature type="modified residue" description="N6-(pyridoxal phosphate)lysine" evidence="5">
    <location>
        <position position="280"/>
    </location>
</feature>
<comment type="caution">
    <text evidence="9">The sequence shown here is derived from an EMBL/GenBank/DDBJ whole genome shotgun (WGS) entry which is preliminary data.</text>
</comment>